<feature type="transmembrane region" description="Helical" evidence="1">
    <location>
        <begin position="54"/>
        <end position="78"/>
    </location>
</feature>
<keyword evidence="1" id="KW-0472">Membrane</keyword>
<evidence type="ECO:0000313" key="2">
    <source>
        <dbReference type="EMBL" id="CAI6338374.1"/>
    </source>
</evidence>
<reference evidence="2" key="1">
    <citation type="submission" date="2023-01" db="EMBL/GenBank/DDBJ databases">
        <authorList>
            <person name="Van Ghelder C."/>
            <person name="Rancurel C."/>
        </authorList>
    </citation>
    <scope>NUCLEOTIDE SEQUENCE</scope>
    <source>
        <strain evidence="2">CNCM I-4278</strain>
    </source>
</reference>
<evidence type="ECO:0000256" key="1">
    <source>
        <dbReference type="SAM" id="Phobius"/>
    </source>
</evidence>
<accession>A0A9W4XNG1</accession>
<keyword evidence="1" id="KW-0812">Transmembrane</keyword>
<keyword evidence="1" id="KW-1133">Transmembrane helix</keyword>
<evidence type="ECO:0000313" key="3">
    <source>
        <dbReference type="Proteomes" id="UP001152607"/>
    </source>
</evidence>
<organism evidence="2 3">
    <name type="scientific">Periconia digitata</name>
    <dbReference type="NCBI Taxonomy" id="1303443"/>
    <lineage>
        <taxon>Eukaryota</taxon>
        <taxon>Fungi</taxon>
        <taxon>Dikarya</taxon>
        <taxon>Ascomycota</taxon>
        <taxon>Pezizomycotina</taxon>
        <taxon>Dothideomycetes</taxon>
        <taxon>Pleosporomycetidae</taxon>
        <taxon>Pleosporales</taxon>
        <taxon>Massarineae</taxon>
        <taxon>Periconiaceae</taxon>
        <taxon>Periconia</taxon>
    </lineage>
</organism>
<dbReference type="AlphaFoldDB" id="A0A9W4XNG1"/>
<dbReference type="EMBL" id="CAOQHR010000008">
    <property type="protein sequence ID" value="CAI6338374.1"/>
    <property type="molecule type" value="Genomic_DNA"/>
</dbReference>
<keyword evidence="3" id="KW-1185">Reference proteome</keyword>
<proteinExistence type="predicted"/>
<dbReference type="Proteomes" id="UP001152607">
    <property type="component" value="Unassembled WGS sequence"/>
</dbReference>
<comment type="caution">
    <text evidence="2">The sequence shown here is derived from an EMBL/GenBank/DDBJ whole genome shotgun (WGS) entry which is preliminary data.</text>
</comment>
<gene>
    <name evidence="2" type="ORF">PDIGIT_LOCUS11502</name>
</gene>
<protein>
    <submittedName>
        <fullName evidence="2">Uncharacterized protein</fullName>
    </submittedName>
</protein>
<sequence>MFIDLSTFSFLPQFCRWIWVGLGWIWIVVATLWEHRQRGSACGAGFAVVRNARLGWIVSRFFFLLGSEFISILGHSIIQSCWC</sequence>
<name>A0A9W4XNG1_9PLEO</name>
<feature type="transmembrane region" description="Helical" evidence="1">
    <location>
        <begin position="16"/>
        <end position="33"/>
    </location>
</feature>